<name>A0AA36UJC6_9NEIS</name>
<reference evidence="1 2" key="1">
    <citation type="submission" date="2011-05" db="EMBL/GenBank/DDBJ databases">
        <authorList>
            <person name="Muzny D."/>
            <person name="Qin X."/>
            <person name="Deng J."/>
            <person name="Jiang H."/>
            <person name="Liu Y."/>
            <person name="Qu J."/>
            <person name="Song X.-Z."/>
            <person name="Zhang L."/>
            <person name="Thornton R."/>
            <person name="Coyle M."/>
            <person name="Francisco L."/>
            <person name="Jackson L."/>
            <person name="Javaid M."/>
            <person name="Korchina V."/>
            <person name="Kovar C."/>
            <person name="Mata R."/>
            <person name="Mathew T."/>
            <person name="Ngo R."/>
            <person name="Nguyen L."/>
            <person name="Nguyen N."/>
            <person name="Okwuonu G."/>
            <person name="Ongeri F."/>
            <person name="Pham C."/>
            <person name="Simmons D."/>
            <person name="Wilczek-Boney K."/>
            <person name="Hale W."/>
            <person name="Jakkamsetti A."/>
            <person name="Pham P."/>
            <person name="Ruth R."/>
            <person name="San Lucas F."/>
            <person name="Warren J."/>
            <person name="Zhang J."/>
            <person name="Zhao Z."/>
            <person name="Zhou C."/>
            <person name="Zhu D."/>
            <person name="Lee S."/>
            <person name="Bess C."/>
            <person name="Blankenburg K."/>
            <person name="Forbes L."/>
            <person name="Fu Q."/>
            <person name="Gubbala S."/>
            <person name="Hirani K."/>
            <person name="Jayaseelan J.C."/>
            <person name="Lara F."/>
            <person name="Munidasa M."/>
            <person name="Palculict T."/>
            <person name="Patil S."/>
            <person name="Pu L.-L."/>
            <person name="Saada N."/>
            <person name="Tang L."/>
            <person name="Weissenberger G."/>
            <person name="Zhu Y."/>
            <person name="Hemphill L."/>
            <person name="Shang Y."/>
            <person name="Youmans B."/>
            <person name="Ayvaz T."/>
            <person name="Ross M."/>
            <person name="Santibanez J."/>
            <person name="Aqrawi P."/>
            <person name="Gross S."/>
            <person name="Joshi V."/>
            <person name="Fowler G."/>
            <person name="Nazareth L."/>
            <person name="Reid J."/>
            <person name="Worley K."/>
            <person name="Petrosino J."/>
            <person name="Highlander S."/>
            <person name="Gibbs R."/>
        </authorList>
    </citation>
    <scope>NUCLEOTIDE SEQUENCE [LARGE SCALE GENOMIC DNA]</scope>
    <source>
        <strain evidence="1 2">ATCC 33926</strain>
    </source>
</reference>
<dbReference type="AlphaFoldDB" id="A0AA36UJC6"/>
<proteinExistence type="predicted"/>
<protein>
    <submittedName>
        <fullName evidence="1">Uncharacterized protein</fullName>
    </submittedName>
</protein>
<gene>
    <name evidence="1" type="ORF">HMPREF9418_1873</name>
</gene>
<organism evidence="1 2">
    <name type="scientific">Neisseria macacae ATCC 33926</name>
    <dbReference type="NCBI Taxonomy" id="997348"/>
    <lineage>
        <taxon>Bacteria</taxon>
        <taxon>Pseudomonadati</taxon>
        <taxon>Pseudomonadota</taxon>
        <taxon>Betaproteobacteria</taxon>
        <taxon>Neisseriales</taxon>
        <taxon>Neisseriaceae</taxon>
        <taxon>Neisseria</taxon>
    </lineage>
</organism>
<accession>A0AA36UJC6</accession>
<dbReference type="Proteomes" id="UP000004982">
    <property type="component" value="Unassembled WGS sequence"/>
</dbReference>
<sequence>MVCIEGKLSIFIKEKGRLKLSFRRPLVYSANIYPKYNRQNYVTIY</sequence>
<comment type="caution">
    <text evidence="1">The sequence shown here is derived from an EMBL/GenBank/DDBJ whole genome shotgun (WGS) entry which is preliminary data.</text>
</comment>
<evidence type="ECO:0000313" key="2">
    <source>
        <dbReference type="Proteomes" id="UP000004982"/>
    </source>
</evidence>
<evidence type="ECO:0000313" key="1">
    <source>
        <dbReference type="EMBL" id="EGQ76459.1"/>
    </source>
</evidence>
<dbReference type="EMBL" id="AFQE01000091">
    <property type="protein sequence ID" value="EGQ76459.1"/>
    <property type="molecule type" value="Genomic_DNA"/>
</dbReference>